<evidence type="ECO:0000256" key="4">
    <source>
        <dbReference type="RuleBase" id="RU003495"/>
    </source>
</evidence>
<dbReference type="InterPro" id="IPR012997">
    <property type="entry name" value="RplA"/>
</dbReference>
<organism evidence="8 9">
    <name type="scientific">Robbsia betulipollinis</name>
    <dbReference type="NCBI Taxonomy" id="2981849"/>
    <lineage>
        <taxon>Bacteria</taxon>
        <taxon>Pseudomonadati</taxon>
        <taxon>Pseudomonadota</taxon>
        <taxon>Betaproteobacteria</taxon>
        <taxon>Burkholderiales</taxon>
        <taxon>Burkholderiaceae</taxon>
        <taxon>Robbsia</taxon>
    </lineage>
</organism>
<keyword evidence="6" id="KW-0732">Signal</keyword>
<feature type="chain" id="PRO_5046782223" description="Endolytic peptidoglycan transglycosylase RlpA" evidence="6">
    <location>
        <begin position="25"/>
        <end position="260"/>
    </location>
</feature>
<dbReference type="CDD" id="cd22268">
    <property type="entry name" value="DPBB_RlpA-like"/>
    <property type="match status" value="1"/>
</dbReference>
<dbReference type="PANTHER" id="PTHR34183">
    <property type="entry name" value="ENDOLYTIC PEPTIDOGLYCAN TRANSGLYCOSYLASE RLPA"/>
    <property type="match status" value="1"/>
</dbReference>
<dbReference type="PANTHER" id="PTHR34183:SF1">
    <property type="entry name" value="ENDOLYTIC PEPTIDOGLYCAN TRANSGLYCOSYLASE RLPA"/>
    <property type="match status" value="1"/>
</dbReference>
<keyword evidence="3" id="KW-0449">Lipoprotein</keyword>
<dbReference type="InterPro" id="IPR009009">
    <property type="entry name" value="RlpA-like_DPBB"/>
</dbReference>
<comment type="function">
    <text evidence="3">Lytic transglycosylase with a strong preference for naked glycan strands that lack stem peptides.</text>
</comment>
<evidence type="ECO:0000256" key="3">
    <source>
        <dbReference type="HAMAP-Rule" id="MF_02071"/>
    </source>
</evidence>
<comment type="subcellular location">
    <subcellularLocation>
        <location evidence="3">Cell membrane</location>
        <topology evidence="3">Lipid-anchor</topology>
    </subcellularLocation>
</comment>
<keyword evidence="2 3" id="KW-0961">Cell wall biogenesis/degradation</keyword>
<keyword evidence="3" id="KW-0564">Palmitate</keyword>
<dbReference type="PROSITE" id="PS51257">
    <property type="entry name" value="PROKAR_LIPOPROTEIN"/>
    <property type="match status" value="1"/>
</dbReference>
<feature type="region of interest" description="Disordered" evidence="5">
    <location>
        <begin position="110"/>
        <end position="147"/>
    </location>
</feature>
<dbReference type="NCBIfam" id="TIGR00413">
    <property type="entry name" value="rlpA"/>
    <property type="match status" value="1"/>
</dbReference>
<reference evidence="8" key="1">
    <citation type="submission" date="2022-11" db="EMBL/GenBank/DDBJ databases">
        <title>Robbsia betulipollinis sp. nov., isolated from pollen of birch (Betula pendula).</title>
        <authorList>
            <person name="Shi H."/>
            <person name="Ambika Manirajan B."/>
            <person name="Ratering S."/>
            <person name="Geissler-Plaum R."/>
            <person name="Schnell S."/>
        </authorList>
    </citation>
    <scope>NUCLEOTIDE SEQUENCE</scope>
    <source>
        <strain evidence="8">Bb-Pol-6</strain>
    </source>
</reference>
<accession>A0ABT3ZT23</accession>
<dbReference type="SUPFAM" id="SSF50685">
    <property type="entry name" value="Barwin-like endoglucanases"/>
    <property type="match status" value="1"/>
</dbReference>
<feature type="domain" description="RlpA-like protein double-psi beta-barrel" evidence="7">
    <location>
        <begin position="151"/>
        <end position="239"/>
    </location>
</feature>
<dbReference type="RefSeq" id="WP_267849641.1">
    <property type="nucleotide sequence ID" value="NZ_JAPMXC010000011.1"/>
</dbReference>
<dbReference type="EMBL" id="JAPMXC010000011">
    <property type="protein sequence ID" value="MCY0389716.1"/>
    <property type="molecule type" value="Genomic_DNA"/>
</dbReference>
<evidence type="ECO:0000256" key="1">
    <source>
        <dbReference type="ARBA" id="ARBA00023239"/>
    </source>
</evidence>
<keyword evidence="1 3" id="KW-0456">Lyase</keyword>
<evidence type="ECO:0000256" key="2">
    <source>
        <dbReference type="ARBA" id="ARBA00023316"/>
    </source>
</evidence>
<dbReference type="Proteomes" id="UP001082899">
    <property type="component" value="Unassembled WGS sequence"/>
</dbReference>
<evidence type="ECO:0000313" key="9">
    <source>
        <dbReference type="Proteomes" id="UP001082899"/>
    </source>
</evidence>
<sequence length="260" mass="27529">MNARFFRRFAVVFATLSVAGCALPPPSTDSLSQSGQSDDNLSTNHAQIVASDTGDAAHRKATLRQSIAGLLHPSLTLARVCMRATHQDRAACNSPEAQASAAALLAAAGEPHPAAGNDADTLNADARNGRADEQRSASVSDKAPDVSDFRQAGSASWYGNGFHGRKTASGERYDMNEMTAAHRFLPLFSYVRVTNALNHRSVVVKINDRGPFHSRRILDLSYAAAQALGMGHRGTEQVSIKGLSANEARAAFAATVLASQ</sequence>
<dbReference type="Gene3D" id="2.40.40.10">
    <property type="entry name" value="RlpA-like domain"/>
    <property type="match status" value="1"/>
</dbReference>
<evidence type="ECO:0000256" key="5">
    <source>
        <dbReference type="SAM" id="MobiDB-lite"/>
    </source>
</evidence>
<comment type="caution">
    <text evidence="8">The sequence shown here is derived from an EMBL/GenBank/DDBJ whole genome shotgun (WGS) entry which is preliminary data.</text>
</comment>
<comment type="similarity">
    <text evidence="3 4">Belongs to the RlpA family.</text>
</comment>
<evidence type="ECO:0000313" key="8">
    <source>
        <dbReference type="EMBL" id="MCY0389716.1"/>
    </source>
</evidence>
<dbReference type="InterPro" id="IPR036908">
    <property type="entry name" value="RlpA-like_sf"/>
</dbReference>
<dbReference type="HAMAP" id="MF_02071">
    <property type="entry name" value="RlpA"/>
    <property type="match status" value="1"/>
</dbReference>
<dbReference type="Pfam" id="PF03330">
    <property type="entry name" value="DPBB_1"/>
    <property type="match status" value="1"/>
</dbReference>
<evidence type="ECO:0000259" key="7">
    <source>
        <dbReference type="Pfam" id="PF03330"/>
    </source>
</evidence>
<keyword evidence="9" id="KW-1185">Reference proteome</keyword>
<evidence type="ECO:0000256" key="6">
    <source>
        <dbReference type="SAM" id="SignalP"/>
    </source>
</evidence>
<dbReference type="EC" id="4.2.2.-" evidence="3"/>
<proteinExistence type="inferred from homology"/>
<name>A0ABT3ZT23_9BURK</name>
<keyword evidence="3" id="KW-0472">Membrane</keyword>
<feature type="signal peptide" evidence="6">
    <location>
        <begin position="1"/>
        <end position="24"/>
    </location>
</feature>
<protein>
    <recommendedName>
        <fullName evidence="3">Endolytic peptidoglycan transglycosylase RlpA</fullName>
        <ecNumber evidence="3">4.2.2.-</ecNumber>
    </recommendedName>
</protein>
<keyword evidence="3" id="KW-1003">Cell membrane</keyword>
<dbReference type="InterPro" id="IPR034718">
    <property type="entry name" value="RlpA"/>
</dbReference>
<gene>
    <name evidence="3" type="primary">rlpA</name>
    <name evidence="8" type="ORF">OVY01_21470</name>
</gene>